<accession>A0A4Y9YUR9</accession>
<evidence type="ECO:0000313" key="8">
    <source>
        <dbReference type="Proteomes" id="UP000298327"/>
    </source>
</evidence>
<reference evidence="7 8" key="1">
    <citation type="submission" date="2019-02" db="EMBL/GenBank/DDBJ databases">
        <title>Genome sequencing of the rare red list fungi Dentipellis fragilis.</title>
        <authorList>
            <person name="Buettner E."/>
            <person name="Kellner H."/>
        </authorList>
    </citation>
    <scope>NUCLEOTIDE SEQUENCE [LARGE SCALE GENOMIC DNA]</scope>
    <source>
        <strain evidence="7 8">DSM 105465</strain>
    </source>
</reference>
<dbReference type="PANTHER" id="PTHR11575">
    <property type="entry name" value="5'-NUCLEOTIDASE-RELATED"/>
    <property type="match status" value="1"/>
</dbReference>
<dbReference type="Gene3D" id="3.60.21.10">
    <property type="match status" value="1"/>
</dbReference>
<keyword evidence="2" id="KW-0732">Signal</keyword>
<feature type="compositionally biased region" description="Basic and acidic residues" evidence="4">
    <location>
        <begin position="616"/>
        <end position="630"/>
    </location>
</feature>
<dbReference type="PRINTS" id="PR01607">
    <property type="entry name" value="APYRASEFAMLY"/>
</dbReference>
<keyword evidence="3" id="KW-0378">Hydrolase</keyword>
<dbReference type="PANTHER" id="PTHR11575:SF48">
    <property type="entry name" value="5'-NUCLEOTIDASE"/>
    <property type="match status" value="1"/>
</dbReference>
<feature type="domain" description="Calcineurin-like phosphoesterase" evidence="5">
    <location>
        <begin position="54"/>
        <end position="240"/>
    </location>
</feature>
<dbReference type="GO" id="GO:0016787">
    <property type="term" value="F:hydrolase activity"/>
    <property type="evidence" value="ECO:0007669"/>
    <property type="project" value="UniProtKB-KW"/>
</dbReference>
<dbReference type="InterPro" id="IPR008334">
    <property type="entry name" value="5'-Nucleotdase_C"/>
</dbReference>
<dbReference type="GO" id="GO:0000166">
    <property type="term" value="F:nucleotide binding"/>
    <property type="evidence" value="ECO:0007669"/>
    <property type="project" value="UniProtKB-KW"/>
</dbReference>
<sequence>MIELPIIHWNDVYRVRPQKFAPTSSETIDVTQFAALIEDIHDRWEKRPDGQRDGLKLFSGDVFSPSVESSVTRGSHMVPVMNCLAPDVSLVGNHDFDFGYPHLCTLIGDTKFPWLLSNIIDTTTSEVPEHLLEYYILERKGIRIGFIGLVEREWIGTVSSWPATFEYQDMIETGKRLSKLLRDPAGPHKCDMIIALTHARVPNDIRLAKGLLALTPSAQKTHSIENEHGIDIILGGHDHLYFVGRGVDAWEDYDLSHKVLGAEQDVGDVVIVKSGTDFRDLSEIVLGIEDTAAGSVRTKVIKRITGKRHRIIPGMRSSEDLKKILGTILDSVSSSLKAPLCKLTSELDVRSEYIRVEESASGDWFADILRHTYDDALCMKGYGGADGVLICAGMLRGDSVYGPGYLTLGDLLEILPFEDPLVVIEVDGQTLWDTIEASLETWPAQEGRFPVIAGFRVSWDSRRPPGQRVIGMWLQVDIADSESDAGTGSGHSTPSYEDSEPIKRQKGGRKYRIVTREYMAQGHDGFLPLKGQKYLIDDEEGQITSSVVRKYMLGAHFINKMSRLGSSHEFLNSDTRGAIEREKRRQAKAKAPHSRVVEQWKRSAALALRWSRSKRNHQDHLDVSAKEHMSSVDCVDGAGFRAGRSQEDKAEAKPDEDLMVGNPMRDGRLKDEGRQQ</sequence>
<feature type="compositionally biased region" description="Polar residues" evidence="4">
    <location>
        <begin position="484"/>
        <end position="496"/>
    </location>
</feature>
<dbReference type="Gene3D" id="3.90.780.10">
    <property type="entry name" value="5'-Nucleotidase, C-terminal domain"/>
    <property type="match status" value="1"/>
</dbReference>
<evidence type="ECO:0000256" key="3">
    <source>
        <dbReference type="RuleBase" id="RU362119"/>
    </source>
</evidence>
<feature type="region of interest" description="Disordered" evidence="4">
    <location>
        <begin position="616"/>
        <end position="676"/>
    </location>
</feature>
<name>A0A4Y9YUR9_9AGAM</name>
<evidence type="ECO:0000259" key="5">
    <source>
        <dbReference type="Pfam" id="PF00149"/>
    </source>
</evidence>
<feature type="compositionally biased region" description="Basic and acidic residues" evidence="4">
    <location>
        <begin position="665"/>
        <end position="676"/>
    </location>
</feature>
<dbReference type="InterPro" id="IPR029052">
    <property type="entry name" value="Metallo-depent_PP-like"/>
</dbReference>
<evidence type="ECO:0008006" key="9">
    <source>
        <dbReference type="Google" id="ProtNLM"/>
    </source>
</evidence>
<evidence type="ECO:0000313" key="7">
    <source>
        <dbReference type="EMBL" id="TFY65463.1"/>
    </source>
</evidence>
<feature type="compositionally biased region" description="Basic and acidic residues" evidence="4">
    <location>
        <begin position="644"/>
        <end position="656"/>
    </location>
</feature>
<dbReference type="OrthoDB" id="10252235at2759"/>
<dbReference type="AlphaFoldDB" id="A0A4Y9YUR9"/>
<dbReference type="Pfam" id="PF02872">
    <property type="entry name" value="5_nucleotid_C"/>
    <property type="match status" value="1"/>
</dbReference>
<gene>
    <name evidence="7" type="ORF">EVG20_g5580</name>
</gene>
<dbReference type="SUPFAM" id="SSF56300">
    <property type="entry name" value="Metallo-dependent phosphatases"/>
    <property type="match status" value="1"/>
</dbReference>
<feature type="region of interest" description="Disordered" evidence="4">
    <location>
        <begin position="482"/>
        <end position="508"/>
    </location>
</feature>
<dbReference type="InterPro" id="IPR006179">
    <property type="entry name" value="5_nucleotidase/apyrase"/>
</dbReference>
<dbReference type="Proteomes" id="UP000298327">
    <property type="component" value="Unassembled WGS sequence"/>
</dbReference>
<evidence type="ECO:0000256" key="2">
    <source>
        <dbReference type="ARBA" id="ARBA00022729"/>
    </source>
</evidence>
<dbReference type="Pfam" id="PF00149">
    <property type="entry name" value="Metallophos"/>
    <property type="match status" value="1"/>
</dbReference>
<dbReference type="InterPro" id="IPR004843">
    <property type="entry name" value="Calcineurin-like_PHP"/>
</dbReference>
<comment type="similarity">
    <text evidence="1 3">Belongs to the 5'-nucleotidase family.</text>
</comment>
<evidence type="ECO:0000256" key="1">
    <source>
        <dbReference type="ARBA" id="ARBA00006654"/>
    </source>
</evidence>
<dbReference type="SUPFAM" id="SSF55816">
    <property type="entry name" value="5'-nucleotidase (syn. UDP-sugar hydrolase), C-terminal domain"/>
    <property type="match status" value="1"/>
</dbReference>
<proteinExistence type="inferred from homology"/>
<organism evidence="7 8">
    <name type="scientific">Dentipellis fragilis</name>
    <dbReference type="NCBI Taxonomy" id="205917"/>
    <lineage>
        <taxon>Eukaryota</taxon>
        <taxon>Fungi</taxon>
        <taxon>Dikarya</taxon>
        <taxon>Basidiomycota</taxon>
        <taxon>Agaricomycotina</taxon>
        <taxon>Agaricomycetes</taxon>
        <taxon>Russulales</taxon>
        <taxon>Hericiaceae</taxon>
        <taxon>Dentipellis</taxon>
    </lineage>
</organism>
<evidence type="ECO:0000256" key="4">
    <source>
        <dbReference type="SAM" id="MobiDB-lite"/>
    </source>
</evidence>
<dbReference type="STRING" id="205917.A0A4Y9YUR9"/>
<protein>
    <recommendedName>
        <fullName evidence="9">5'-Nucleotidase C-terminal domain-containing protein</fullName>
    </recommendedName>
</protein>
<dbReference type="InterPro" id="IPR036907">
    <property type="entry name" value="5'-Nucleotdase_C_sf"/>
</dbReference>
<feature type="domain" description="5'-Nucleotidase C-terminal" evidence="6">
    <location>
        <begin position="354"/>
        <end position="526"/>
    </location>
</feature>
<keyword evidence="8" id="KW-1185">Reference proteome</keyword>
<keyword evidence="3" id="KW-0547">Nucleotide-binding</keyword>
<dbReference type="EMBL" id="SEOQ01000335">
    <property type="protein sequence ID" value="TFY65463.1"/>
    <property type="molecule type" value="Genomic_DNA"/>
</dbReference>
<comment type="caution">
    <text evidence="7">The sequence shown here is derived from an EMBL/GenBank/DDBJ whole genome shotgun (WGS) entry which is preliminary data.</text>
</comment>
<dbReference type="GO" id="GO:0009166">
    <property type="term" value="P:nucleotide catabolic process"/>
    <property type="evidence" value="ECO:0007669"/>
    <property type="project" value="InterPro"/>
</dbReference>
<evidence type="ECO:0000259" key="6">
    <source>
        <dbReference type="Pfam" id="PF02872"/>
    </source>
</evidence>